<evidence type="ECO:0000313" key="2">
    <source>
        <dbReference type="EMBL" id="MBF0596102.1"/>
    </source>
</evidence>
<reference evidence="2" key="1">
    <citation type="submission" date="2020-10" db="EMBL/GenBank/DDBJ databases">
        <authorList>
            <person name="Lu T."/>
            <person name="Wang Q."/>
            <person name="Han X."/>
        </authorList>
    </citation>
    <scope>NUCLEOTIDE SEQUENCE</scope>
    <source>
        <strain evidence="2">WQ 117</strain>
    </source>
</reference>
<name>A0A8J7G3M3_9FLAO</name>
<evidence type="ECO:0000313" key="3">
    <source>
        <dbReference type="Proteomes" id="UP000608754"/>
    </source>
</evidence>
<dbReference type="PANTHER" id="PTHR11373:SF4">
    <property type="entry name" value="DEOXYNUCLEOSIDE TRIPHOSPHATE TRIPHOSPHOHYDROLASE SAMHD1"/>
    <property type="match status" value="1"/>
</dbReference>
<keyword evidence="3" id="KW-1185">Reference proteome</keyword>
<protein>
    <submittedName>
        <fullName evidence="2">HD domain-containing protein</fullName>
    </submittedName>
</protein>
<dbReference type="PANTHER" id="PTHR11373">
    <property type="entry name" value="DEOXYNUCLEOSIDE TRIPHOSPHATE TRIPHOSPHOHYDROLASE"/>
    <property type="match status" value="1"/>
</dbReference>
<dbReference type="EMBL" id="JADGIK010000001">
    <property type="protein sequence ID" value="MBF0596102.1"/>
    <property type="molecule type" value="Genomic_DNA"/>
</dbReference>
<dbReference type="SUPFAM" id="SSF109604">
    <property type="entry name" value="HD-domain/PDEase-like"/>
    <property type="match status" value="1"/>
</dbReference>
<dbReference type="Gene3D" id="1.10.3210.10">
    <property type="entry name" value="Hypothetical protein af1432"/>
    <property type="match status" value="1"/>
</dbReference>
<evidence type="ECO:0000259" key="1">
    <source>
        <dbReference type="SMART" id="SM00471"/>
    </source>
</evidence>
<gene>
    <name evidence="2" type="ORF">IM532_01250</name>
</gene>
<dbReference type="GO" id="GO:0008832">
    <property type="term" value="F:dGTPase activity"/>
    <property type="evidence" value="ECO:0007669"/>
    <property type="project" value="TreeGrafter"/>
</dbReference>
<dbReference type="GO" id="GO:0006203">
    <property type="term" value="P:dGTP catabolic process"/>
    <property type="evidence" value="ECO:0007669"/>
    <property type="project" value="TreeGrafter"/>
</dbReference>
<organism evidence="2 3">
    <name type="scientific">Faecalibacter rhinopitheci</name>
    <dbReference type="NCBI Taxonomy" id="2779678"/>
    <lineage>
        <taxon>Bacteria</taxon>
        <taxon>Pseudomonadati</taxon>
        <taxon>Bacteroidota</taxon>
        <taxon>Flavobacteriia</taxon>
        <taxon>Flavobacteriales</taxon>
        <taxon>Weeksellaceae</taxon>
        <taxon>Faecalibacter</taxon>
    </lineage>
</organism>
<dbReference type="SMART" id="SM00471">
    <property type="entry name" value="HDc"/>
    <property type="match status" value="1"/>
</dbReference>
<dbReference type="RefSeq" id="WP_194181632.1">
    <property type="nucleotide sequence ID" value="NZ_JADGIK010000001.1"/>
</dbReference>
<dbReference type="InterPro" id="IPR050135">
    <property type="entry name" value="dGTPase-like"/>
</dbReference>
<sequence>MKNKFKIINDPVHGIISIPNALVYDIIQHQFFQRLRKISQTGLTELVYPGAKHSRFNHALGCLHLMQNALTILKAKNVSITEEEETGAYIAILLHDLGHGPFSHSLEYSIIENSHHEEVSLQMMEKMNEEFDGQLTLAIQIFTGKYHKKFLSQLVSSQLDIDRLDYLKRDSFFTGVVEGNINPERIISMMNVCENELVIDSKGISSVEKFLMARIFMYNNVYLHKTSFSAENYLIQVLRRAKELVTNGKYLFATSAFKYFLEGNEKGKLSELGLKLFASLDDSDVMSAIKEWQNDEDLILSYLSKAIVERKLPKSVLNMIPLSENELCKEEEKVRKALGLDDVSYFVQQTEIKITPYQPNKFPIKVLFKNGSIQEITTSEQSLLHDVLKQSITKYHYHSIKV</sequence>
<dbReference type="InterPro" id="IPR003607">
    <property type="entry name" value="HD/PDEase_dom"/>
</dbReference>
<feature type="domain" description="HD/PDEase" evidence="1">
    <location>
        <begin position="51"/>
        <end position="176"/>
    </location>
</feature>
<dbReference type="Pfam" id="PF19276">
    <property type="entry name" value="HD_assoc_2"/>
    <property type="match status" value="1"/>
</dbReference>
<dbReference type="Proteomes" id="UP000608754">
    <property type="component" value="Unassembled WGS sequence"/>
</dbReference>
<dbReference type="AlphaFoldDB" id="A0A8J7G3M3"/>
<proteinExistence type="predicted"/>
<dbReference type="InterPro" id="IPR006674">
    <property type="entry name" value="HD_domain"/>
</dbReference>
<dbReference type="InterPro" id="IPR045509">
    <property type="entry name" value="HD_assoc_2"/>
</dbReference>
<comment type="caution">
    <text evidence="2">The sequence shown here is derived from an EMBL/GenBank/DDBJ whole genome shotgun (WGS) entry which is preliminary data.</text>
</comment>
<dbReference type="Pfam" id="PF01966">
    <property type="entry name" value="HD"/>
    <property type="match status" value="1"/>
</dbReference>
<accession>A0A8J7G3M3</accession>
<dbReference type="CDD" id="cd00077">
    <property type="entry name" value="HDc"/>
    <property type="match status" value="1"/>
</dbReference>